<dbReference type="CDD" id="cd16454">
    <property type="entry name" value="RING-H2_PA-TM-RING"/>
    <property type="match status" value="1"/>
</dbReference>
<dbReference type="GO" id="GO:0061630">
    <property type="term" value="F:ubiquitin protein ligase activity"/>
    <property type="evidence" value="ECO:0007669"/>
    <property type="project" value="UniProtKB-EC"/>
</dbReference>
<protein>
    <recommendedName>
        <fullName evidence="2">RING-type E3 ubiquitin transferase</fullName>
        <ecNumber evidence="2">2.3.2.27</ecNumber>
    </recommendedName>
</protein>
<dbReference type="PROSITE" id="PS50089">
    <property type="entry name" value="ZF_RING_2"/>
    <property type="match status" value="1"/>
</dbReference>
<dbReference type="PANTHER" id="PTHR15710:SF77">
    <property type="entry name" value="RING-H2 FINGER PROTEIN ATL21B"/>
    <property type="match status" value="1"/>
</dbReference>
<dbReference type="Gene3D" id="3.30.40.10">
    <property type="entry name" value="Zinc/RING finger domain, C3HC4 (zinc finger)"/>
    <property type="match status" value="1"/>
</dbReference>
<feature type="domain" description="RING-type" evidence="7">
    <location>
        <begin position="165"/>
        <end position="206"/>
    </location>
</feature>
<comment type="catalytic activity">
    <reaction evidence="1">
        <text>S-ubiquitinyl-[E2 ubiquitin-conjugating enzyme]-L-cysteine + [acceptor protein]-L-lysine = [E2 ubiquitin-conjugating enzyme]-L-cysteine + N(6)-ubiquitinyl-[acceptor protein]-L-lysine.</text>
        <dbReference type="EC" id="2.3.2.27"/>
    </reaction>
</comment>
<evidence type="ECO:0000259" key="7">
    <source>
        <dbReference type="PROSITE" id="PS50089"/>
    </source>
</evidence>
<dbReference type="GO" id="GO:0016567">
    <property type="term" value="P:protein ubiquitination"/>
    <property type="evidence" value="ECO:0007669"/>
    <property type="project" value="TreeGrafter"/>
</dbReference>
<dbReference type="SUPFAM" id="SSF57850">
    <property type="entry name" value="RING/U-box"/>
    <property type="match status" value="1"/>
</dbReference>
<keyword evidence="9" id="KW-1185">Reference proteome</keyword>
<evidence type="ECO:0000256" key="1">
    <source>
        <dbReference type="ARBA" id="ARBA00000900"/>
    </source>
</evidence>
<dbReference type="EMBL" id="JAAARO010000004">
    <property type="protein sequence ID" value="KAF5749035.1"/>
    <property type="molecule type" value="Genomic_DNA"/>
</dbReference>
<dbReference type="GO" id="GO:0005737">
    <property type="term" value="C:cytoplasm"/>
    <property type="evidence" value="ECO:0007669"/>
    <property type="project" value="TreeGrafter"/>
</dbReference>
<dbReference type="AlphaFoldDB" id="A0A7J7DRQ1"/>
<dbReference type="OrthoDB" id="3365801at2759"/>
<evidence type="ECO:0000256" key="4">
    <source>
        <dbReference type="ARBA" id="ARBA00022771"/>
    </source>
</evidence>
<dbReference type="PANTHER" id="PTHR15710">
    <property type="entry name" value="E3 UBIQUITIN-PROTEIN LIGASE PRAJA"/>
    <property type="match status" value="1"/>
</dbReference>
<evidence type="ECO:0000256" key="6">
    <source>
        <dbReference type="PROSITE-ProRule" id="PRU00175"/>
    </source>
</evidence>
<sequence length="211" mass="24146">MASVYRYHMTQDHRDELDEQNLFTINLHFDHVLELYYPETLRIPLRTIHQLYTVPRQLLLSPELAQRFIQILLSETGASLDFVGAAAPDISSFALEMIVNDACNANRRVLSMVLAVLVVTPYDEHGEIERAIGESVRESVKFRPASKESIEGLLRIEDSCEVNECVICLEELLVGVEVTRMPCGHVFHGDCIVRWLETSHLCPLCRYQMPF</sequence>
<dbReference type="Pfam" id="PF13639">
    <property type="entry name" value="zf-RING_2"/>
    <property type="match status" value="1"/>
</dbReference>
<keyword evidence="5" id="KW-0862">Zinc</keyword>
<evidence type="ECO:0000256" key="3">
    <source>
        <dbReference type="ARBA" id="ARBA00022723"/>
    </source>
</evidence>
<accession>A0A7J7DRQ1</accession>
<evidence type="ECO:0000313" key="8">
    <source>
        <dbReference type="EMBL" id="KAF5749035.1"/>
    </source>
</evidence>
<dbReference type="InterPro" id="IPR013083">
    <property type="entry name" value="Znf_RING/FYVE/PHD"/>
</dbReference>
<reference evidence="8 9" key="1">
    <citation type="journal article" date="2020" name="Nat. Commun.">
        <title>Genome of Tripterygium wilfordii and identification of cytochrome P450 involved in triptolide biosynthesis.</title>
        <authorList>
            <person name="Tu L."/>
            <person name="Su P."/>
            <person name="Zhang Z."/>
            <person name="Gao L."/>
            <person name="Wang J."/>
            <person name="Hu T."/>
            <person name="Zhou J."/>
            <person name="Zhang Y."/>
            <person name="Zhao Y."/>
            <person name="Liu Y."/>
            <person name="Song Y."/>
            <person name="Tong Y."/>
            <person name="Lu Y."/>
            <person name="Yang J."/>
            <person name="Xu C."/>
            <person name="Jia M."/>
            <person name="Peters R.J."/>
            <person name="Huang L."/>
            <person name="Gao W."/>
        </authorList>
    </citation>
    <scope>NUCLEOTIDE SEQUENCE [LARGE SCALE GENOMIC DNA]</scope>
    <source>
        <strain evidence="9">cv. XIE 37</strain>
        <tissue evidence="8">Leaf</tissue>
    </source>
</reference>
<organism evidence="8 9">
    <name type="scientific">Tripterygium wilfordii</name>
    <name type="common">Thunder God vine</name>
    <dbReference type="NCBI Taxonomy" id="458696"/>
    <lineage>
        <taxon>Eukaryota</taxon>
        <taxon>Viridiplantae</taxon>
        <taxon>Streptophyta</taxon>
        <taxon>Embryophyta</taxon>
        <taxon>Tracheophyta</taxon>
        <taxon>Spermatophyta</taxon>
        <taxon>Magnoliopsida</taxon>
        <taxon>eudicotyledons</taxon>
        <taxon>Gunneridae</taxon>
        <taxon>Pentapetalae</taxon>
        <taxon>rosids</taxon>
        <taxon>fabids</taxon>
        <taxon>Celastrales</taxon>
        <taxon>Celastraceae</taxon>
        <taxon>Tripterygium</taxon>
    </lineage>
</organism>
<evidence type="ECO:0000313" key="9">
    <source>
        <dbReference type="Proteomes" id="UP000593562"/>
    </source>
</evidence>
<dbReference type="InterPro" id="IPR001841">
    <property type="entry name" value="Znf_RING"/>
</dbReference>
<evidence type="ECO:0000256" key="2">
    <source>
        <dbReference type="ARBA" id="ARBA00012483"/>
    </source>
</evidence>
<evidence type="ECO:0000256" key="5">
    <source>
        <dbReference type="ARBA" id="ARBA00022833"/>
    </source>
</evidence>
<dbReference type="InParanoid" id="A0A7J7DRQ1"/>
<dbReference type="EC" id="2.3.2.27" evidence="2"/>
<name>A0A7J7DRQ1_TRIWF</name>
<dbReference type="SMART" id="SM00184">
    <property type="entry name" value="RING"/>
    <property type="match status" value="1"/>
</dbReference>
<gene>
    <name evidence="8" type="ORF">HS088_TW04G00996</name>
</gene>
<keyword evidence="3" id="KW-0479">Metal-binding</keyword>
<proteinExistence type="predicted"/>
<dbReference type="Proteomes" id="UP000593562">
    <property type="component" value="Unassembled WGS sequence"/>
</dbReference>
<keyword evidence="4 6" id="KW-0863">Zinc-finger</keyword>
<comment type="caution">
    <text evidence="8">The sequence shown here is derived from an EMBL/GenBank/DDBJ whole genome shotgun (WGS) entry which is preliminary data.</text>
</comment>
<dbReference type="GO" id="GO:0008270">
    <property type="term" value="F:zinc ion binding"/>
    <property type="evidence" value="ECO:0007669"/>
    <property type="project" value="UniProtKB-KW"/>
</dbReference>